<dbReference type="Proteomes" id="UP000008372">
    <property type="component" value="Unassembled WGS sequence"/>
</dbReference>
<dbReference type="PROSITE" id="PS50283">
    <property type="entry name" value="NA_SOLUT_SYMP_3"/>
    <property type="match status" value="1"/>
</dbReference>
<feature type="transmembrane region" description="Helical" evidence="13">
    <location>
        <begin position="206"/>
        <end position="224"/>
    </location>
</feature>
<evidence type="ECO:0000256" key="11">
    <source>
        <dbReference type="ARBA" id="ARBA00023201"/>
    </source>
</evidence>
<dbReference type="PROSITE" id="PS00456">
    <property type="entry name" value="NA_SOLUT_SYMP_1"/>
    <property type="match status" value="1"/>
</dbReference>
<keyword evidence="14" id="KW-0732">Signal</keyword>
<feature type="signal peptide" evidence="14">
    <location>
        <begin position="1"/>
        <end position="18"/>
    </location>
</feature>
<keyword evidence="7 13" id="KW-1133">Transmembrane helix</keyword>
<dbReference type="RefSeq" id="WP_008305057.1">
    <property type="nucleotide sequence ID" value="NZ_BAEK01000054.1"/>
</dbReference>
<name>A0ABQ0I9Y4_9ALTE</name>
<feature type="transmembrane region" description="Helical" evidence="13">
    <location>
        <begin position="290"/>
        <end position="315"/>
    </location>
</feature>
<dbReference type="InterPro" id="IPR038377">
    <property type="entry name" value="Na/Glc_symporter_sf"/>
</dbReference>
<keyword evidence="6" id="KW-0769">Symport</keyword>
<organism evidence="15 16">
    <name type="scientific">Paraglaciecola agarilytica NO2</name>
    <dbReference type="NCBI Taxonomy" id="1125747"/>
    <lineage>
        <taxon>Bacteria</taxon>
        <taxon>Pseudomonadati</taxon>
        <taxon>Pseudomonadota</taxon>
        <taxon>Gammaproteobacteria</taxon>
        <taxon>Alteromonadales</taxon>
        <taxon>Alteromonadaceae</taxon>
        <taxon>Paraglaciecola</taxon>
    </lineage>
</organism>
<accession>A0ABQ0I9Y4</accession>
<comment type="subcellular location">
    <subcellularLocation>
        <location evidence="1">Cell membrane</location>
        <topology evidence="1">Multi-pass membrane protein</topology>
    </subcellularLocation>
</comment>
<comment type="caution">
    <text evidence="15">The sequence shown here is derived from an EMBL/GenBank/DDBJ whole genome shotgun (WGS) entry which is preliminary data.</text>
</comment>
<evidence type="ECO:0000256" key="12">
    <source>
        <dbReference type="RuleBase" id="RU362091"/>
    </source>
</evidence>
<dbReference type="Gene3D" id="1.20.1730.10">
    <property type="entry name" value="Sodium/glucose cotransporter"/>
    <property type="match status" value="1"/>
</dbReference>
<keyword evidence="9" id="KW-0406">Ion transport</keyword>
<feature type="chain" id="PRO_5046458703" evidence="14">
    <location>
        <begin position="19"/>
        <end position="541"/>
    </location>
</feature>
<keyword evidence="4" id="KW-1003">Cell membrane</keyword>
<feature type="transmembrane region" description="Helical" evidence="13">
    <location>
        <begin position="396"/>
        <end position="415"/>
    </location>
</feature>
<evidence type="ECO:0000256" key="5">
    <source>
        <dbReference type="ARBA" id="ARBA00022692"/>
    </source>
</evidence>
<protein>
    <submittedName>
        <fullName evidence="15">Cation/acetate symporter</fullName>
    </submittedName>
</protein>
<evidence type="ECO:0000256" key="6">
    <source>
        <dbReference type="ARBA" id="ARBA00022847"/>
    </source>
</evidence>
<evidence type="ECO:0000256" key="1">
    <source>
        <dbReference type="ARBA" id="ARBA00004651"/>
    </source>
</evidence>
<dbReference type="Pfam" id="PF00474">
    <property type="entry name" value="SSF"/>
    <property type="match status" value="1"/>
</dbReference>
<evidence type="ECO:0000256" key="13">
    <source>
        <dbReference type="SAM" id="Phobius"/>
    </source>
</evidence>
<feature type="transmembrane region" description="Helical" evidence="13">
    <location>
        <begin position="452"/>
        <end position="470"/>
    </location>
</feature>
<feature type="transmembrane region" description="Helical" evidence="13">
    <location>
        <begin position="171"/>
        <end position="194"/>
    </location>
</feature>
<feature type="transmembrane region" description="Helical" evidence="13">
    <location>
        <begin position="254"/>
        <end position="278"/>
    </location>
</feature>
<evidence type="ECO:0000313" key="15">
    <source>
        <dbReference type="EMBL" id="GAC06196.1"/>
    </source>
</evidence>
<feature type="transmembrane region" description="Helical" evidence="13">
    <location>
        <begin position="140"/>
        <end position="159"/>
    </location>
</feature>
<keyword evidence="8" id="KW-0915">Sodium</keyword>
<dbReference type="InterPro" id="IPR001734">
    <property type="entry name" value="Na/solute_symporter"/>
</dbReference>
<dbReference type="CDD" id="cd11480">
    <property type="entry name" value="SLC5sbd_u4"/>
    <property type="match status" value="1"/>
</dbReference>
<feature type="transmembrane region" description="Helical" evidence="13">
    <location>
        <begin position="346"/>
        <end position="375"/>
    </location>
</feature>
<keyword evidence="10 13" id="KW-0472">Membrane</keyword>
<sequence length="541" mass="57838">MRYLLSVSAFLFPNFVFAASSGINFASITTFLLFVLFTLGISYWASKRTKSSAAFYTAGGQISAKQNGTAIAGDFMSAASFLGITGLIYSVGFDGLILAVGALAGWPLMLFVISERVRNLGKFTFTDVVSYRLQQRPIKAIATVGSITVIVLYLVAQLVGAGKLIELLFGLSYEVAVLIIGILVMVYVTVGGMLATTWVQIVKATLLVFGVTLMCILLMAVMNFNVDAIFIEASAVHPKGDQILQPGSFFTDPIQAITIAITMMCGLLGLPHVLMRIFTVADMGTARRSMFYASGIMGYFYTMTILIGFSAIILVSTNPDFFNNGELIGGTNMVAIHLSKVLGGDILMGFMSAVAFATILAVVAGLIVAGSAAISHDIYAELICKRNPDPEKELKLTRIAAVTLCFIGMGISILFQYQNVAFIAVMPLVIAASVNFPILILAMFWRDLTTKGAVAGGVVGLISSVALIVLGPKVWVSIVGAPMAIFPYDYPALFTMTAAFITMFVVSKLDHSAEAAEDRLKFDKQLIASELATEVSVAADH</sequence>
<evidence type="ECO:0000256" key="2">
    <source>
        <dbReference type="ARBA" id="ARBA00006434"/>
    </source>
</evidence>
<keyword evidence="16" id="KW-1185">Reference proteome</keyword>
<evidence type="ECO:0000256" key="10">
    <source>
        <dbReference type="ARBA" id="ARBA00023136"/>
    </source>
</evidence>
<keyword evidence="5 13" id="KW-0812">Transmembrane</keyword>
<evidence type="ECO:0000256" key="14">
    <source>
        <dbReference type="SAM" id="SignalP"/>
    </source>
</evidence>
<dbReference type="PANTHER" id="PTHR48086:SF6">
    <property type="entry name" value="CATION_ACETATE SYMPORTER ACTP"/>
    <property type="match status" value="1"/>
</dbReference>
<evidence type="ECO:0000256" key="8">
    <source>
        <dbReference type="ARBA" id="ARBA00023053"/>
    </source>
</evidence>
<keyword evidence="3" id="KW-0813">Transport</keyword>
<evidence type="ECO:0000256" key="4">
    <source>
        <dbReference type="ARBA" id="ARBA00022475"/>
    </source>
</evidence>
<evidence type="ECO:0000256" key="9">
    <source>
        <dbReference type="ARBA" id="ARBA00023065"/>
    </source>
</evidence>
<evidence type="ECO:0000313" key="16">
    <source>
        <dbReference type="Proteomes" id="UP000008372"/>
    </source>
</evidence>
<feature type="transmembrane region" description="Helical" evidence="13">
    <location>
        <begin position="67"/>
        <end position="89"/>
    </location>
</feature>
<dbReference type="PANTHER" id="PTHR48086">
    <property type="entry name" value="SODIUM/PROLINE SYMPORTER-RELATED"/>
    <property type="match status" value="1"/>
</dbReference>
<reference evidence="15 16" key="1">
    <citation type="journal article" date="2014" name="Environ. Microbiol.">
        <title>Comparative genomics of the marine bacterial genus Glaciecola reveals the high degree of genomic diversity and genomic characteristic for cold adaptation.</title>
        <authorList>
            <person name="Qin Q.L."/>
            <person name="Xie B.B."/>
            <person name="Yu Y."/>
            <person name="Shu Y.L."/>
            <person name="Rong J.C."/>
            <person name="Zhang Y.J."/>
            <person name="Zhao D.L."/>
            <person name="Chen X.L."/>
            <person name="Zhang X.Y."/>
            <person name="Chen B."/>
            <person name="Zhou B.C."/>
            <person name="Zhang Y.Z."/>
        </authorList>
    </citation>
    <scope>NUCLEOTIDE SEQUENCE [LARGE SCALE GENOMIC DNA]</scope>
    <source>
        <strain evidence="15 16">NO2</strain>
    </source>
</reference>
<feature type="transmembrane region" description="Helical" evidence="13">
    <location>
        <begin position="95"/>
        <end position="113"/>
    </location>
</feature>
<comment type="similarity">
    <text evidence="2 12">Belongs to the sodium:solute symporter (SSF) (TC 2.A.21) family.</text>
</comment>
<feature type="transmembrane region" description="Helical" evidence="13">
    <location>
        <begin position="490"/>
        <end position="509"/>
    </location>
</feature>
<gene>
    <name evidence="15" type="primary">actP</name>
    <name evidence="15" type="ORF">GAGA_3362</name>
</gene>
<proteinExistence type="inferred from homology"/>
<evidence type="ECO:0000256" key="3">
    <source>
        <dbReference type="ARBA" id="ARBA00022448"/>
    </source>
</evidence>
<dbReference type="InterPro" id="IPR050277">
    <property type="entry name" value="Sodium:Solute_Symporter"/>
</dbReference>
<dbReference type="EMBL" id="BAEK01000054">
    <property type="protein sequence ID" value="GAC06196.1"/>
    <property type="molecule type" value="Genomic_DNA"/>
</dbReference>
<keyword evidence="11" id="KW-0739">Sodium transport</keyword>
<dbReference type="InterPro" id="IPR018212">
    <property type="entry name" value="Na/solute_symporter_CS"/>
</dbReference>
<feature type="transmembrane region" description="Helical" evidence="13">
    <location>
        <begin position="421"/>
        <end position="445"/>
    </location>
</feature>
<evidence type="ECO:0000256" key="7">
    <source>
        <dbReference type="ARBA" id="ARBA00022989"/>
    </source>
</evidence>